<keyword evidence="1 4" id="KW-0489">Methyltransferase</keyword>
<keyword evidence="2 4" id="KW-0808">Transferase</keyword>
<evidence type="ECO:0000256" key="1">
    <source>
        <dbReference type="ARBA" id="ARBA00022603"/>
    </source>
</evidence>
<dbReference type="GO" id="GO:0008168">
    <property type="term" value="F:methyltransferase activity"/>
    <property type="evidence" value="ECO:0007669"/>
    <property type="project" value="UniProtKB-KW"/>
</dbReference>
<dbReference type="RefSeq" id="WP_122896148.1">
    <property type="nucleotide sequence ID" value="NZ_RHIB01000001.1"/>
</dbReference>
<proteinExistence type="predicted"/>
<evidence type="ECO:0000313" key="5">
    <source>
        <dbReference type="Proteomes" id="UP000278746"/>
    </source>
</evidence>
<dbReference type="OrthoDB" id="9791837at2"/>
<dbReference type="AlphaFoldDB" id="A0A3M7TUE7"/>
<dbReference type="EMBL" id="RHIB01000001">
    <property type="protein sequence ID" value="RNA68622.1"/>
    <property type="molecule type" value="Genomic_DNA"/>
</dbReference>
<dbReference type="Gene3D" id="3.40.50.150">
    <property type="entry name" value="Vaccinia Virus protein VP39"/>
    <property type="match status" value="1"/>
</dbReference>
<dbReference type="InterPro" id="IPR029063">
    <property type="entry name" value="SAM-dependent_MTases_sf"/>
</dbReference>
<gene>
    <name evidence="4" type="ORF">EBO34_01235</name>
</gene>
<dbReference type="GO" id="GO:0032259">
    <property type="term" value="P:methylation"/>
    <property type="evidence" value="ECO:0007669"/>
    <property type="project" value="UniProtKB-KW"/>
</dbReference>
<dbReference type="SUPFAM" id="SSF53335">
    <property type="entry name" value="S-adenosyl-L-methionine-dependent methyltransferases"/>
    <property type="match status" value="1"/>
</dbReference>
<evidence type="ECO:0000259" key="3">
    <source>
        <dbReference type="Pfam" id="PF13649"/>
    </source>
</evidence>
<keyword evidence="5" id="KW-1185">Reference proteome</keyword>
<dbReference type="Proteomes" id="UP000278746">
    <property type="component" value="Unassembled WGS sequence"/>
</dbReference>
<comment type="caution">
    <text evidence="4">The sequence shown here is derived from an EMBL/GenBank/DDBJ whole genome shotgun (WGS) entry which is preliminary data.</text>
</comment>
<evidence type="ECO:0000313" key="4">
    <source>
        <dbReference type="EMBL" id="RNA68622.1"/>
    </source>
</evidence>
<name>A0A3M7TUE7_9BACI</name>
<dbReference type="CDD" id="cd02440">
    <property type="entry name" value="AdoMet_MTases"/>
    <property type="match status" value="1"/>
</dbReference>
<feature type="domain" description="Methyltransferase" evidence="3">
    <location>
        <begin position="39"/>
        <end position="126"/>
    </location>
</feature>
<dbReference type="InterPro" id="IPR041698">
    <property type="entry name" value="Methyltransf_25"/>
</dbReference>
<evidence type="ECO:0000256" key="2">
    <source>
        <dbReference type="ARBA" id="ARBA00022679"/>
    </source>
</evidence>
<sequence>MVLYNRIGSTYDVSRKADAEIVNRLLYLLQMNSKEQASILDIACGTGNYTISIKDKGYSVSGLDISETMLDQAKRKSADIEWIHDDIRSCNLPESRFDGATCVLSVHHFENLVESFSNVYKTLKPGARFVIFTSGSEQMQQYWLNAYFPEMMKASMAKMPLIREVTKALKKAGFTFQGSESFLVQPSLEDAFLYVGKENPEMYLDPDVRKGISSFSSLITDEELEKGLDLLKKDIEEGTFAERTASFDSRKGDYLFMVAKKS</sequence>
<reference evidence="4 5" key="1">
    <citation type="submission" date="2018-10" db="EMBL/GenBank/DDBJ databases">
        <title>Bacillus Keqinensis sp. nov., a moderately halophilic bacterium isolated from a saline-alkaline lake.</title>
        <authorList>
            <person name="Wang H."/>
        </authorList>
    </citation>
    <scope>NUCLEOTIDE SEQUENCE [LARGE SCALE GENOMIC DNA]</scope>
    <source>
        <strain evidence="4 5">KQ-3</strain>
    </source>
</reference>
<dbReference type="PANTHER" id="PTHR43861">
    <property type="entry name" value="TRANS-ACONITATE 2-METHYLTRANSFERASE-RELATED"/>
    <property type="match status" value="1"/>
</dbReference>
<protein>
    <submittedName>
        <fullName evidence="4">Class I SAM-dependent methyltransferase</fullName>
    </submittedName>
</protein>
<dbReference type="PANTHER" id="PTHR43861:SF1">
    <property type="entry name" value="TRANS-ACONITATE 2-METHYLTRANSFERASE"/>
    <property type="match status" value="1"/>
</dbReference>
<organism evidence="4 5">
    <name type="scientific">Alteribacter keqinensis</name>
    <dbReference type="NCBI Taxonomy" id="2483800"/>
    <lineage>
        <taxon>Bacteria</taxon>
        <taxon>Bacillati</taxon>
        <taxon>Bacillota</taxon>
        <taxon>Bacilli</taxon>
        <taxon>Bacillales</taxon>
        <taxon>Bacillaceae</taxon>
        <taxon>Alteribacter</taxon>
    </lineage>
</organism>
<accession>A0A3M7TUE7</accession>
<dbReference type="Pfam" id="PF13649">
    <property type="entry name" value="Methyltransf_25"/>
    <property type="match status" value="1"/>
</dbReference>